<sequence length="319" mass="35734">MKSLRYYLCATMSHTHSPDSEFQSPPAIPDIQDASAPFDDVRADIILRSCDGIDFRVFKNILSVASPVFADMFDLSHPPSANNTRETRHGLPVFVLSEDARTLDRLLRFCYPVRSPQLKNLGDIRLLLEAIRKYCMDVFDDHLNHALSEAIDRDPVAVFAIASRFELGDIATKAALRTVWLPFSLLNSPEMKHAPVEHILLLMQFHALCGEAASAVTMRRDWFIKCPLLVEDRRFCDWCCVADASGSSWWGNRTLWIALQKEGQSLSCHPWFNAAKPLIKTGPPCFYCGGPSVTSLAAFKRCFSNAVDKAVATVPVPKF</sequence>
<comment type="caution">
    <text evidence="1">The sequence shown here is derived from an EMBL/GenBank/DDBJ whole genome shotgun (WGS) entry which is preliminary data.</text>
</comment>
<protein>
    <submittedName>
        <fullName evidence="1">Uncharacterized protein</fullName>
    </submittedName>
</protein>
<evidence type="ECO:0000313" key="2">
    <source>
        <dbReference type="Proteomes" id="UP000814140"/>
    </source>
</evidence>
<name>A0ACB8T3C9_9AGAM</name>
<keyword evidence="2" id="KW-1185">Reference proteome</keyword>
<evidence type="ECO:0000313" key="1">
    <source>
        <dbReference type="EMBL" id="KAI0063268.1"/>
    </source>
</evidence>
<dbReference type="EMBL" id="MU277203">
    <property type="protein sequence ID" value="KAI0063268.1"/>
    <property type="molecule type" value="Genomic_DNA"/>
</dbReference>
<proteinExistence type="predicted"/>
<gene>
    <name evidence="1" type="ORF">BV25DRAFT_408442</name>
</gene>
<reference evidence="1" key="2">
    <citation type="journal article" date="2022" name="New Phytol.">
        <title>Evolutionary transition to the ectomycorrhizal habit in the genomes of a hyperdiverse lineage of mushroom-forming fungi.</title>
        <authorList>
            <person name="Looney B."/>
            <person name="Miyauchi S."/>
            <person name="Morin E."/>
            <person name="Drula E."/>
            <person name="Courty P.E."/>
            <person name="Kohler A."/>
            <person name="Kuo A."/>
            <person name="LaButti K."/>
            <person name="Pangilinan J."/>
            <person name="Lipzen A."/>
            <person name="Riley R."/>
            <person name="Andreopoulos W."/>
            <person name="He G."/>
            <person name="Johnson J."/>
            <person name="Nolan M."/>
            <person name="Tritt A."/>
            <person name="Barry K.W."/>
            <person name="Grigoriev I.V."/>
            <person name="Nagy L.G."/>
            <person name="Hibbett D."/>
            <person name="Henrissat B."/>
            <person name="Matheny P.B."/>
            <person name="Labbe J."/>
            <person name="Martin F.M."/>
        </authorList>
    </citation>
    <scope>NUCLEOTIDE SEQUENCE</scope>
    <source>
        <strain evidence="1">HHB10654</strain>
    </source>
</reference>
<accession>A0ACB8T3C9</accession>
<organism evidence="1 2">
    <name type="scientific">Artomyces pyxidatus</name>
    <dbReference type="NCBI Taxonomy" id="48021"/>
    <lineage>
        <taxon>Eukaryota</taxon>
        <taxon>Fungi</taxon>
        <taxon>Dikarya</taxon>
        <taxon>Basidiomycota</taxon>
        <taxon>Agaricomycotina</taxon>
        <taxon>Agaricomycetes</taxon>
        <taxon>Russulales</taxon>
        <taxon>Auriscalpiaceae</taxon>
        <taxon>Artomyces</taxon>
    </lineage>
</organism>
<reference evidence="1" key="1">
    <citation type="submission" date="2021-03" db="EMBL/GenBank/DDBJ databases">
        <authorList>
            <consortium name="DOE Joint Genome Institute"/>
            <person name="Ahrendt S."/>
            <person name="Looney B.P."/>
            <person name="Miyauchi S."/>
            <person name="Morin E."/>
            <person name="Drula E."/>
            <person name="Courty P.E."/>
            <person name="Chicoki N."/>
            <person name="Fauchery L."/>
            <person name="Kohler A."/>
            <person name="Kuo A."/>
            <person name="Labutti K."/>
            <person name="Pangilinan J."/>
            <person name="Lipzen A."/>
            <person name="Riley R."/>
            <person name="Andreopoulos W."/>
            <person name="He G."/>
            <person name="Johnson J."/>
            <person name="Barry K.W."/>
            <person name="Grigoriev I.V."/>
            <person name="Nagy L."/>
            <person name="Hibbett D."/>
            <person name="Henrissat B."/>
            <person name="Matheny P.B."/>
            <person name="Labbe J."/>
            <person name="Martin F."/>
        </authorList>
    </citation>
    <scope>NUCLEOTIDE SEQUENCE</scope>
    <source>
        <strain evidence="1">HHB10654</strain>
    </source>
</reference>
<dbReference type="Proteomes" id="UP000814140">
    <property type="component" value="Unassembled WGS sequence"/>
</dbReference>